<accession>R7VB48</accession>
<feature type="domain" description="ABC transporter" evidence="10">
    <location>
        <begin position="21"/>
        <end position="260"/>
    </location>
</feature>
<protein>
    <recommendedName>
        <fullName evidence="10">ABC transporter domain-containing protein</fullName>
    </recommendedName>
</protein>
<feature type="transmembrane region" description="Helical" evidence="9">
    <location>
        <begin position="439"/>
        <end position="459"/>
    </location>
</feature>
<dbReference type="OrthoDB" id="66620at2759"/>
<dbReference type="PANTHER" id="PTHR19241">
    <property type="entry name" value="ATP-BINDING CASSETTE TRANSPORTER"/>
    <property type="match status" value="1"/>
</dbReference>
<organism evidence="11">
    <name type="scientific">Capitella teleta</name>
    <name type="common">Polychaete worm</name>
    <dbReference type="NCBI Taxonomy" id="283909"/>
    <lineage>
        <taxon>Eukaryota</taxon>
        <taxon>Metazoa</taxon>
        <taxon>Spiralia</taxon>
        <taxon>Lophotrochozoa</taxon>
        <taxon>Annelida</taxon>
        <taxon>Polychaeta</taxon>
        <taxon>Sedentaria</taxon>
        <taxon>Scolecida</taxon>
        <taxon>Capitellidae</taxon>
        <taxon>Capitella</taxon>
    </lineage>
</organism>
<dbReference type="Gene3D" id="3.40.50.300">
    <property type="entry name" value="P-loop containing nucleotide triphosphate hydrolases"/>
    <property type="match status" value="1"/>
</dbReference>
<evidence type="ECO:0000256" key="8">
    <source>
        <dbReference type="ARBA" id="ARBA00023136"/>
    </source>
</evidence>
<dbReference type="SMART" id="SM00382">
    <property type="entry name" value="AAA"/>
    <property type="match status" value="1"/>
</dbReference>
<evidence type="ECO:0000256" key="5">
    <source>
        <dbReference type="ARBA" id="ARBA00022741"/>
    </source>
</evidence>
<dbReference type="EnsemblMetazoa" id="CapteT155979">
    <property type="protein sequence ID" value="CapteP155979"/>
    <property type="gene ID" value="CapteG155979"/>
</dbReference>
<keyword evidence="7 9" id="KW-1133">Transmembrane helix</keyword>
<comment type="subcellular location">
    <subcellularLocation>
        <location evidence="1">Membrane</location>
        <topology evidence="1">Multi-pass membrane protein</topology>
    </subcellularLocation>
</comment>
<comment type="similarity">
    <text evidence="2">Belongs to the ABC transporter superfamily. ABCG family. Eye pigment precursor importer (TC 3.A.1.204) subfamily.</text>
</comment>
<sequence length="613" mass="68148">MSKPAKEEGSVMSFHDINYEVQVKDPKKCRGIKNKHVLTDISGIMKPGMNAIMGPTGSGKSSLLDVLAGRKNPVGLSGTVLVDGKQQPKNFKCMSGYVVQDDVVMGTLTIRENFMFSANLRLPASVSQEEKAKVVQNAIYELGLTHAADSKVGTEFIRGVSGGERKRCNIGMELIISPSFLFLDEPTTGLDASTANAVLLILHRLSRHGRTIIFSIHQPRFSIYRLFDSLTLLSLGRTVYHGPSRQGLDFFSSLGHTCEAHNNPPDFFLDVINGDSTAVQSSEGIMANGGESSCPLVLHPRSPKRVNIDPIYEAYQGSPDEPRVVGEYATGFFTQLKYVCIRTVLNNFRNPATSILQILITIVFSIITGLIFLQIDNDLQSGIQNRTGLFFFIAMNQVFSNLSAVELFIKERVAFVHENASGFYRVSTYFLSKVFCDLVPLRLFPVIIYSIIVYFMIGLQMPIEKLFVFMLTLLALTLTAAAIGFFMSSTVRIFAVANLSIALIYVFSMIFGGLLVNVETLGVWISWVKYLSIFRYGLNALSINELKDMEFCAKANGTVLYCTTEAGNEYLHLQGIPYETAWDFWQNLVGLFAIFIGVMVLTYIQLRRIPKLK</sequence>
<evidence type="ECO:0000256" key="3">
    <source>
        <dbReference type="ARBA" id="ARBA00022448"/>
    </source>
</evidence>
<keyword evidence="4 9" id="KW-0812">Transmembrane</keyword>
<dbReference type="Pfam" id="PF01061">
    <property type="entry name" value="ABC2_membrane"/>
    <property type="match status" value="1"/>
</dbReference>
<dbReference type="AlphaFoldDB" id="R7VB48"/>
<dbReference type="InterPro" id="IPR013525">
    <property type="entry name" value="ABC2_TM"/>
</dbReference>
<keyword evidence="6" id="KW-0067">ATP-binding</keyword>
<keyword evidence="8 9" id="KW-0472">Membrane</keyword>
<evidence type="ECO:0000313" key="11">
    <source>
        <dbReference type="EMBL" id="ELU16058.1"/>
    </source>
</evidence>
<evidence type="ECO:0000313" key="12">
    <source>
        <dbReference type="EnsemblMetazoa" id="CapteP155979"/>
    </source>
</evidence>
<dbReference type="GO" id="GO:0005524">
    <property type="term" value="F:ATP binding"/>
    <property type="evidence" value="ECO:0007669"/>
    <property type="project" value="UniProtKB-KW"/>
</dbReference>
<dbReference type="Pfam" id="PF19055">
    <property type="entry name" value="ABC2_membrane_7"/>
    <property type="match status" value="1"/>
</dbReference>
<evidence type="ECO:0000256" key="2">
    <source>
        <dbReference type="ARBA" id="ARBA00005814"/>
    </source>
</evidence>
<dbReference type="SUPFAM" id="SSF52540">
    <property type="entry name" value="P-loop containing nucleoside triphosphate hydrolases"/>
    <property type="match status" value="1"/>
</dbReference>
<dbReference type="InterPro" id="IPR027417">
    <property type="entry name" value="P-loop_NTPase"/>
</dbReference>
<feature type="transmembrane region" description="Helical" evidence="9">
    <location>
        <begin position="466"/>
        <end position="487"/>
    </location>
</feature>
<dbReference type="CDD" id="cd03213">
    <property type="entry name" value="ABCG_EPDR"/>
    <property type="match status" value="1"/>
</dbReference>
<dbReference type="GO" id="GO:0140359">
    <property type="term" value="F:ABC-type transporter activity"/>
    <property type="evidence" value="ECO:0007669"/>
    <property type="project" value="InterPro"/>
</dbReference>
<dbReference type="OMA" id="AGQMCTG"/>
<gene>
    <name evidence="11" type="ORF">CAPTEDRAFT_155979</name>
</gene>
<keyword evidence="3" id="KW-0813">Transport</keyword>
<dbReference type="Proteomes" id="UP000014760">
    <property type="component" value="Unassembled WGS sequence"/>
</dbReference>
<dbReference type="EMBL" id="KB293367">
    <property type="protein sequence ID" value="ELU16058.1"/>
    <property type="molecule type" value="Genomic_DNA"/>
</dbReference>
<keyword evidence="13" id="KW-1185">Reference proteome</keyword>
<proteinExistence type="inferred from homology"/>
<evidence type="ECO:0000259" key="10">
    <source>
        <dbReference type="PROSITE" id="PS50893"/>
    </source>
</evidence>
<dbReference type="GO" id="GO:0008514">
    <property type="term" value="F:organic anion transmembrane transporter activity"/>
    <property type="evidence" value="ECO:0007669"/>
    <property type="project" value="UniProtKB-ARBA"/>
</dbReference>
<evidence type="ECO:0000256" key="9">
    <source>
        <dbReference type="SAM" id="Phobius"/>
    </source>
</evidence>
<feature type="transmembrane region" description="Helical" evidence="9">
    <location>
        <begin position="387"/>
        <end position="409"/>
    </location>
</feature>
<dbReference type="EMBL" id="AMQN01004372">
    <property type="status" value="NOT_ANNOTATED_CDS"/>
    <property type="molecule type" value="Genomic_DNA"/>
</dbReference>
<dbReference type="InterPro" id="IPR003593">
    <property type="entry name" value="AAA+_ATPase"/>
</dbReference>
<evidence type="ECO:0000256" key="7">
    <source>
        <dbReference type="ARBA" id="ARBA00022989"/>
    </source>
</evidence>
<dbReference type="STRING" id="283909.R7VB48"/>
<dbReference type="GO" id="GO:0016324">
    <property type="term" value="C:apical plasma membrane"/>
    <property type="evidence" value="ECO:0007669"/>
    <property type="project" value="UniProtKB-ARBA"/>
</dbReference>
<evidence type="ECO:0000313" key="13">
    <source>
        <dbReference type="Proteomes" id="UP000014760"/>
    </source>
</evidence>
<keyword evidence="5" id="KW-0547">Nucleotide-binding</keyword>
<dbReference type="InterPro" id="IPR003439">
    <property type="entry name" value="ABC_transporter-like_ATP-bd"/>
</dbReference>
<reference evidence="13" key="1">
    <citation type="submission" date="2012-12" db="EMBL/GenBank/DDBJ databases">
        <authorList>
            <person name="Hellsten U."/>
            <person name="Grimwood J."/>
            <person name="Chapman J.A."/>
            <person name="Shapiro H."/>
            <person name="Aerts A."/>
            <person name="Otillar R.P."/>
            <person name="Terry A.Y."/>
            <person name="Boore J.L."/>
            <person name="Simakov O."/>
            <person name="Marletaz F."/>
            <person name="Cho S.-J."/>
            <person name="Edsinger-Gonzales E."/>
            <person name="Havlak P."/>
            <person name="Kuo D.-H."/>
            <person name="Larsson T."/>
            <person name="Lv J."/>
            <person name="Arendt D."/>
            <person name="Savage R."/>
            <person name="Osoegawa K."/>
            <person name="de Jong P."/>
            <person name="Lindberg D.R."/>
            <person name="Seaver E.C."/>
            <person name="Weisblat D.A."/>
            <person name="Putnam N.H."/>
            <person name="Grigoriev I.V."/>
            <person name="Rokhsar D.S."/>
        </authorList>
    </citation>
    <scope>NUCLEOTIDE SEQUENCE</scope>
    <source>
        <strain evidence="13">I ESC-2004</strain>
    </source>
</reference>
<dbReference type="GO" id="GO:0015562">
    <property type="term" value="F:efflux transmembrane transporter activity"/>
    <property type="evidence" value="ECO:0007669"/>
    <property type="project" value="UniProtKB-ARBA"/>
</dbReference>
<dbReference type="FunFam" id="3.40.50.300:FF:000622">
    <property type="entry name" value="ATP-binding cassette sub-family G member 2"/>
    <property type="match status" value="1"/>
</dbReference>
<reference evidence="12" key="3">
    <citation type="submission" date="2015-06" db="UniProtKB">
        <authorList>
            <consortium name="EnsemblMetazoa"/>
        </authorList>
    </citation>
    <scope>IDENTIFICATION</scope>
</reference>
<feature type="transmembrane region" description="Helical" evidence="9">
    <location>
        <begin position="493"/>
        <end position="514"/>
    </location>
</feature>
<evidence type="ECO:0000256" key="6">
    <source>
        <dbReference type="ARBA" id="ARBA00022840"/>
    </source>
</evidence>
<dbReference type="HOGENOM" id="CLU_000604_57_8_1"/>
<name>R7VB48_CAPTE</name>
<dbReference type="InterPro" id="IPR043926">
    <property type="entry name" value="ABCG_dom"/>
</dbReference>
<feature type="transmembrane region" description="Helical" evidence="9">
    <location>
        <begin position="584"/>
        <end position="604"/>
    </location>
</feature>
<dbReference type="PROSITE" id="PS50893">
    <property type="entry name" value="ABC_TRANSPORTER_2"/>
    <property type="match status" value="1"/>
</dbReference>
<evidence type="ECO:0000256" key="1">
    <source>
        <dbReference type="ARBA" id="ARBA00004141"/>
    </source>
</evidence>
<dbReference type="GO" id="GO:0016887">
    <property type="term" value="F:ATP hydrolysis activity"/>
    <property type="evidence" value="ECO:0007669"/>
    <property type="project" value="InterPro"/>
</dbReference>
<evidence type="ECO:0000256" key="4">
    <source>
        <dbReference type="ARBA" id="ARBA00022692"/>
    </source>
</evidence>
<feature type="transmembrane region" description="Helical" evidence="9">
    <location>
        <begin position="355"/>
        <end position="375"/>
    </location>
</feature>
<dbReference type="Pfam" id="PF00005">
    <property type="entry name" value="ABC_tran"/>
    <property type="match status" value="1"/>
</dbReference>
<reference evidence="11 13" key="2">
    <citation type="journal article" date="2013" name="Nature">
        <title>Insights into bilaterian evolution from three spiralian genomes.</title>
        <authorList>
            <person name="Simakov O."/>
            <person name="Marletaz F."/>
            <person name="Cho S.J."/>
            <person name="Edsinger-Gonzales E."/>
            <person name="Havlak P."/>
            <person name="Hellsten U."/>
            <person name="Kuo D.H."/>
            <person name="Larsson T."/>
            <person name="Lv J."/>
            <person name="Arendt D."/>
            <person name="Savage R."/>
            <person name="Osoegawa K."/>
            <person name="de Jong P."/>
            <person name="Grimwood J."/>
            <person name="Chapman J.A."/>
            <person name="Shapiro H."/>
            <person name="Aerts A."/>
            <person name="Otillar R.P."/>
            <person name="Terry A.Y."/>
            <person name="Boore J.L."/>
            <person name="Grigoriev I.V."/>
            <person name="Lindberg D.R."/>
            <person name="Seaver E.C."/>
            <person name="Weisblat D.A."/>
            <person name="Putnam N.H."/>
            <person name="Rokhsar D.S."/>
        </authorList>
    </citation>
    <scope>NUCLEOTIDE SEQUENCE</scope>
    <source>
        <strain evidence="11 13">I ESC-2004</strain>
    </source>
</reference>